<name>A0A1W0A2V0_9STRA</name>
<dbReference type="InterPro" id="IPR010640">
    <property type="entry name" value="Low_temperature_requirement_A"/>
</dbReference>
<evidence type="ECO:0000313" key="3">
    <source>
        <dbReference type="Proteomes" id="UP000243217"/>
    </source>
</evidence>
<feature type="transmembrane region" description="Helical" evidence="1">
    <location>
        <begin position="377"/>
        <end position="397"/>
    </location>
</feature>
<feature type="transmembrane region" description="Helical" evidence="1">
    <location>
        <begin position="235"/>
        <end position="256"/>
    </location>
</feature>
<dbReference type="AlphaFoldDB" id="A0A1W0A2V0"/>
<keyword evidence="1" id="KW-0472">Membrane</keyword>
<organism evidence="2 3">
    <name type="scientific">Thraustotheca clavata</name>
    <dbReference type="NCBI Taxonomy" id="74557"/>
    <lineage>
        <taxon>Eukaryota</taxon>
        <taxon>Sar</taxon>
        <taxon>Stramenopiles</taxon>
        <taxon>Oomycota</taxon>
        <taxon>Saprolegniomycetes</taxon>
        <taxon>Saprolegniales</taxon>
        <taxon>Achlyaceae</taxon>
        <taxon>Thraustotheca</taxon>
    </lineage>
</organism>
<evidence type="ECO:0008006" key="4">
    <source>
        <dbReference type="Google" id="ProtNLM"/>
    </source>
</evidence>
<feature type="transmembrane region" description="Helical" evidence="1">
    <location>
        <begin position="24"/>
        <end position="43"/>
    </location>
</feature>
<feature type="transmembrane region" description="Helical" evidence="1">
    <location>
        <begin position="143"/>
        <end position="159"/>
    </location>
</feature>
<feature type="transmembrane region" description="Helical" evidence="1">
    <location>
        <begin position="55"/>
        <end position="72"/>
    </location>
</feature>
<feature type="transmembrane region" description="Helical" evidence="1">
    <location>
        <begin position="84"/>
        <end position="103"/>
    </location>
</feature>
<feature type="transmembrane region" description="Helical" evidence="1">
    <location>
        <begin position="349"/>
        <end position="371"/>
    </location>
</feature>
<feature type="transmembrane region" description="Helical" evidence="1">
    <location>
        <begin position="164"/>
        <end position="181"/>
    </location>
</feature>
<feature type="transmembrane region" description="Helical" evidence="1">
    <location>
        <begin position="110"/>
        <end position="131"/>
    </location>
</feature>
<sequence length="425" mass="48345">MADTLDCRPELSADWSGEHDEKSAAWFELFLDLVMVAAFSSVAQKLKIDFTINGYLTFILIATLYVSSWHAYTHFNGRFNESSLVHYFFLYGLLVGIGIMVLSSKPSFRFTMGLLVTRIAVICMNLAVYNLLPKVRDRLREDIALLCMSIFVLCFALLVEKYTIHAYILVIIIEVILHYEIRIRHWFVRPATAIPVNTEHVREREASLVLVALGEAVVSAVVNTQRICTPLSLQFYAMMQLSMLITFSMAAFYFAVQPPGATHTITRTIRRASYYTMLHVILVCVILSLGVSMKFIADAVFYDRLVAIPHVGLLYGSMIICMLLILGLRWLHYWDTRPSNLSPFSKRIIFWWWGVMFFWLVLPLLSVISFIKFSPGGVHPLTALGIAAACMVVWLVTETFVMHYLSQLNQDASQEPELSPLILAK</sequence>
<dbReference type="EMBL" id="JNBS01000605">
    <property type="protein sequence ID" value="OQS04501.1"/>
    <property type="molecule type" value="Genomic_DNA"/>
</dbReference>
<dbReference type="STRING" id="74557.A0A1W0A2V0"/>
<evidence type="ECO:0000256" key="1">
    <source>
        <dbReference type="SAM" id="Phobius"/>
    </source>
</evidence>
<dbReference type="Proteomes" id="UP000243217">
    <property type="component" value="Unassembled WGS sequence"/>
</dbReference>
<dbReference type="Pfam" id="PF06772">
    <property type="entry name" value="LtrA"/>
    <property type="match status" value="1"/>
</dbReference>
<gene>
    <name evidence="2" type="ORF">THRCLA_03273</name>
</gene>
<dbReference type="OrthoDB" id="191995at2759"/>
<comment type="caution">
    <text evidence="2">The sequence shown here is derived from an EMBL/GenBank/DDBJ whole genome shotgun (WGS) entry which is preliminary data.</text>
</comment>
<keyword evidence="3" id="KW-1185">Reference proteome</keyword>
<dbReference type="PANTHER" id="PTHR36840">
    <property type="entry name" value="BLL5714 PROTEIN"/>
    <property type="match status" value="1"/>
</dbReference>
<evidence type="ECO:0000313" key="2">
    <source>
        <dbReference type="EMBL" id="OQS04501.1"/>
    </source>
</evidence>
<accession>A0A1W0A2V0</accession>
<feature type="transmembrane region" description="Helical" evidence="1">
    <location>
        <begin position="277"/>
        <end position="296"/>
    </location>
</feature>
<protein>
    <recommendedName>
        <fullName evidence="4">Low temperature requirement protein A</fullName>
    </recommendedName>
</protein>
<proteinExistence type="predicted"/>
<feature type="transmembrane region" description="Helical" evidence="1">
    <location>
        <begin position="308"/>
        <end position="328"/>
    </location>
</feature>
<reference evidence="2 3" key="1">
    <citation type="journal article" date="2014" name="Genome Biol. Evol.">
        <title>The secreted proteins of Achlya hypogyna and Thraustotheca clavata identify the ancestral oomycete secretome and reveal gene acquisitions by horizontal gene transfer.</title>
        <authorList>
            <person name="Misner I."/>
            <person name="Blouin N."/>
            <person name="Leonard G."/>
            <person name="Richards T.A."/>
            <person name="Lane C.E."/>
        </authorList>
    </citation>
    <scope>NUCLEOTIDE SEQUENCE [LARGE SCALE GENOMIC DNA]</scope>
    <source>
        <strain evidence="2 3">ATCC 34112</strain>
    </source>
</reference>
<keyword evidence="1" id="KW-0812">Transmembrane</keyword>
<dbReference type="PANTHER" id="PTHR36840:SF1">
    <property type="entry name" value="BLL5714 PROTEIN"/>
    <property type="match status" value="1"/>
</dbReference>
<keyword evidence="1" id="KW-1133">Transmembrane helix</keyword>